<proteinExistence type="predicted"/>
<dbReference type="Gene3D" id="3.20.20.30">
    <property type="entry name" value="Luciferase-like domain"/>
    <property type="match status" value="2"/>
</dbReference>
<dbReference type="KEGG" id="mauu:NCTC10437_05693"/>
<dbReference type="STRING" id="1791.GCA_001049355_01565"/>
<dbReference type="InterPro" id="IPR036661">
    <property type="entry name" value="Luciferase-like_sf"/>
</dbReference>
<dbReference type="InterPro" id="IPR019922">
    <property type="entry name" value="Lucif-like_OxRdatse_MSMEG_4141"/>
</dbReference>
<name>A0A448J1Y0_MYCAU</name>
<accession>A0A448J1Y0</accession>
<dbReference type="SUPFAM" id="SSF51679">
    <property type="entry name" value="Bacterial luciferase-like"/>
    <property type="match status" value="1"/>
</dbReference>
<dbReference type="GO" id="GO:0016705">
    <property type="term" value="F:oxidoreductase activity, acting on paired donors, with incorporation or reduction of molecular oxygen"/>
    <property type="evidence" value="ECO:0007669"/>
    <property type="project" value="InterPro"/>
</dbReference>
<dbReference type="NCBIfam" id="TIGR03620">
    <property type="entry name" value="F420_MSMEG_4141"/>
    <property type="match status" value="1"/>
</dbReference>
<dbReference type="EMBL" id="LR134356">
    <property type="protein sequence ID" value="VEG58661.1"/>
    <property type="molecule type" value="Genomic_DNA"/>
</dbReference>
<keyword evidence="2" id="KW-1185">Reference proteome</keyword>
<reference evidence="1 2" key="1">
    <citation type="submission" date="2018-12" db="EMBL/GenBank/DDBJ databases">
        <authorList>
            <consortium name="Pathogen Informatics"/>
        </authorList>
    </citation>
    <scope>NUCLEOTIDE SEQUENCE [LARGE SCALE GENOMIC DNA]</scope>
    <source>
        <strain evidence="1 2">NCTC10437</strain>
    </source>
</reference>
<gene>
    <name evidence="1" type="ORF">NCTC10437_05693</name>
</gene>
<organism evidence="1 2">
    <name type="scientific">Mycolicibacterium aurum</name>
    <name type="common">Mycobacterium aurum</name>
    <dbReference type="NCBI Taxonomy" id="1791"/>
    <lineage>
        <taxon>Bacteria</taxon>
        <taxon>Bacillati</taxon>
        <taxon>Actinomycetota</taxon>
        <taxon>Actinomycetes</taxon>
        <taxon>Mycobacteriales</taxon>
        <taxon>Mycobacteriaceae</taxon>
        <taxon>Mycolicibacterium</taxon>
    </lineage>
</organism>
<evidence type="ECO:0000313" key="2">
    <source>
        <dbReference type="Proteomes" id="UP000279306"/>
    </source>
</evidence>
<protein>
    <submittedName>
        <fullName evidence="1">Putative F420-dependent oxidoreductase, MSMEG_4141 family</fullName>
    </submittedName>
</protein>
<sequence>MYDQFGAFGAWLNPALGDQARIHYAPELEELGFGTIWLGIGADPVGDLSLVEGVLDATQTVTVATAVINMWQDRAEDVATHYHRLADTFGARLVLGVGLGHPESTQTYRRPYTHMVGYVDTLRSSGVPAEKIVVAALGQKTLALAGARTLGAHPYNTTAEHTRFARDIMGPSALLAVEHKVVVTEDAEYARSIGRTMIANPYLRLRNYTSNLVRHGFTEEDVAGSGSDRLIDAMVLHGTPTRIFDQLADHVVAGANHVAIQVLTEQHGASPMAEYRALAKYLPARTSG</sequence>
<dbReference type="Proteomes" id="UP000279306">
    <property type="component" value="Chromosome"/>
</dbReference>
<dbReference type="AlphaFoldDB" id="A0A448J1Y0"/>
<evidence type="ECO:0000313" key="1">
    <source>
        <dbReference type="EMBL" id="VEG58661.1"/>
    </source>
</evidence>